<organism evidence="2 3">
    <name type="scientific">Pontibacter qinzhouensis</name>
    <dbReference type="NCBI Taxonomy" id="2603253"/>
    <lineage>
        <taxon>Bacteria</taxon>
        <taxon>Pseudomonadati</taxon>
        <taxon>Bacteroidota</taxon>
        <taxon>Cytophagia</taxon>
        <taxon>Cytophagales</taxon>
        <taxon>Hymenobacteraceae</taxon>
        <taxon>Pontibacter</taxon>
    </lineage>
</organism>
<comment type="caution">
    <text evidence="2">The sequence shown here is derived from an EMBL/GenBank/DDBJ whole genome shotgun (WGS) entry which is preliminary data.</text>
</comment>
<dbReference type="InterPro" id="IPR005114">
    <property type="entry name" value="Helicase_assoc"/>
</dbReference>
<sequence length="560" mass="67637">MENVQANLFSKDFLERWHRSYAKLEAHVRQEELVFDGIDEELELWVNIQRQIRHMLPPVLKEKLGTLNFDFKAIQNTWENRYRQLCSFYKKYGHTYLPPDKEHEDLKDWLVRQVIHKKYLTANQLQKLNNVGVDWETSLTREQRWDQMYRRLQDFFLTFGHSRVPQSWEKDKQLSHWVKIQRRKYAHGKLNEDREQKLRELHFIWSIQDVYEWQWESYYQQLVAFCSRFGHCNVPGTHKKLVSWIERQRISKKKNLLAPERESKLTELGFIWGFEDAKIESWEKSYRQLLAFKREHGHCFVPVTYKESKALGNWVATQRFLEARGELQEARRRKLEEVNFVWSRNTKKELTSIADKNWLVNLSKLIAYQEVHGTYQVSININPALQRWISWQRKMFFMGKLSDSRIDKLNAIGFSWNGPDGYWEKMYEALSDYKAKFGHTRVPFQWAPNPKLAAWVYRLKANKSEVEPQKVELLNQLCFDWSLSRRTFVTWEAMYNRLVAYKQEHGNTRVPAEYQNDLKLGKWVSRMRQEKEVLALERINLLDKIGFDWSCRPYSKIMKS</sequence>
<evidence type="ECO:0000313" key="3">
    <source>
        <dbReference type="Proteomes" id="UP000321926"/>
    </source>
</evidence>
<dbReference type="OrthoDB" id="844469at2"/>
<keyword evidence="3" id="KW-1185">Reference proteome</keyword>
<dbReference type="AlphaFoldDB" id="A0A5C8K795"/>
<proteinExistence type="predicted"/>
<dbReference type="Pfam" id="PF03457">
    <property type="entry name" value="HA"/>
    <property type="match status" value="7"/>
</dbReference>
<name>A0A5C8K795_9BACT</name>
<dbReference type="RefSeq" id="WP_147921254.1">
    <property type="nucleotide sequence ID" value="NZ_VRTY01000024.1"/>
</dbReference>
<reference evidence="2 3" key="1">
    <citation type="submission" date="2019-08" db="EMBL/GenBank/DDBJ databases">
        <authorList>
            <person name="Shi S."/>
        </authorList>
    </citation>
    <scope>NUCLEOTIDE SEQUENCE [LARGE SCALE GENOMIC DNA]</scope>
    <source>
        <strain evidence="2 3">GY10130</strain>
    </source>
</reference>
<dbReference type="PANTHER" id="PTHR33418">
    <property type="entry name" value="HELICASE-ASSOCIATED"/>
    <property type="match status" value="1"/>
</dbReference>
<evidence type="ECO:0000259" key="1">
    <source>
        <dbReference type="Pfam" id="PF03457"/>
    </source>
</evidence>
<dbReference type="Proteomes" id="UP000321926">
    <property type="component" value="Unassembled WGS sequence"/>
</dbReference>
<dbReference type="PANTHER" id="PTHR33418:SF1">
    <property type="entry name" value="HELICASE-ASSOCIATED DOMAIN-CONTAINING PROTEIN"/>
    <property type="match status" value="1"/>
</dbReference>
<feature type="domain" description="Helicase-associated" evidence="1">
    <location>
        <begin position="76"/>
        <end position="133"/>
    </location>
</feature>
<evidence type="ECO:0000313" key="2">
    <source>
        <dbReference type="EMBL" id="TXK48138.1"/>
    </source>
</evidence>
<feature type="domain" description="Helicase-associated" evidence="1">
    <location>
        <begin position="280"/>
        <end position="340"/>
    </location>
</feature>
<dbReference type="Gene3D" id="6.10.140.530">
    <property type="match status" value="7"/>
</dbReference>
<feature type="domain" description="Helicase-associated" evidence="1">
    <location>
        <begin position="142"/>
        <end position="203"/>
    </location>
</feature>
<feature type="domain" description="Helicase-associated" evidence="1">
    <location>
        <begin position="214"/>
        <end position="270"/>
    </location>
</feature>
<accession>A0A5C8K795</accession>
<dbReference type="EMBL" id="VRTY01000024">
    <property type="protein sequence ID" value="TXK48138.1"/>
    <property type="molecule type" value="Genomic_DNA"/>
</dbReference>
<gene>
    <name evidence="2" type="ORF">FVR03_08165</name>
</gene>
<feature type="domain" description="Helicase-associated" evidence="1">
    <location>
        <begin position="490"/>
        <end position="547"/>
    </location>
</feature>
<feature type="domain" description="Helicase-associated" evidence="1">
    <location>
        <begin position="355"/>
        <end position="414"/>
    </location>
</feature>
<feature type="domain" description="Helicase-associated" evidence="1">
    <location>
        <begin position="422"/>
        <end position="477"/>
    </location>
</feature>
<protein>
    <recommendedName>
        <fullName evidence="1">Helicase-associated domain-containing protein</fullName>
    </recommendedName>
</protein>